<comment type="catalytic activity">
    <reaction evidence="15">
        <text>[(1-&gt;4)-alpha-D-galacturonosyl](n) + H2O = alpha-D-galacturonate + [(1-&gt;4)-alpha-D-galacturonosyl](n-1)</text>
        <dbReference type="Rhea" id="RHEA:14117"/>
        <dbReference type="Rhea" id="RHEA-COMP:14570"/>
        <dbReference type="Rhea" id="RHEA-COMP:14572"/>
        <dbReference type="ChEBI" id="CHEBI:15377"/>
        <dbReference type="ChEBI" id="CHEBI:58658"/>
        <dbReference type="ChEBI" id="CHEBI:140523"/>
        <dbReference type="EC" id="3.2.1.67"/>
    </reaction>
</comment>
<evidence type="ECO:0000256" key="13">
    <source>
        <dbReference type="ARBA" id="ARBA00041474"/>
    </source>
</evidence>
<dbReference type="PANTHER" id="PTHR31736">
    <property type="match status" value="1"/>
</dbReference>
<keyword evidence="4 17" id="KW-0732">Signal</keyword>
<keyword evidence="7" id="KW-1015">Disulfide bond</keyword>
<evidence type="ECO:0000256" key="2">
    <source>
        <dbReference type="ARBA" id="ARBA00008834"/>
    </source>
</evidence>
<evidence type="ECO:0000256" key="10">
    <source>
        <dbReference type="ARBA" id="ARBA00023316"/>
    </source>
</evidence>
<evidence type="ECO:0000256" key="3">
    <source>
        <dbReference type="ARBA" id="ARBA00022525"/>
    </source>
</evidence>
<evidence type="ECO:0000256" key="15">
    <source>
        <dbReference type="ARBA" id="ARBA00048766"/>
    </source>
</evidence>
<name>A0A0C3BAS3_SERVB</name>
<organism evidence="18 19">
    <name type="scientific">Serendipita vermifera MAFF 305830</name>
    <dbReference type="NCBI Taxonomy" id="933852"/>
    <lineage>
        <taxon>Eukaryota</taxon>
        <taxon>Fungi</taxon>
        <taxon>Dikarya</taxon>
        <taxon>Basidiomycota</taxon>
        <taxon>Agaricomycotina</taxon>
        <taxon>Agaricomycetes</taxon>
        <taxon>Sebacinales</taxon>
        <taxon>Serendipitaceae</taxon>
        <taxon>Serendipita</taxon>
    </lineage>
</organism>
<dbReference type="PANTHER" id="PTHR31736:SF11">
    <property type="entry name" value="EXOPOLYGALACTURONASE C-RELATED"/>
    <property type="match status" value="1"/>
</dbReference>
<keyword evidence="9 16" id="KW-0326">Glycosidase</keyword>
<dbReference type="Pfam" id="PF00295">
    <property type="entry name" value="Glyco_hydro_28"/>
    <property type="match status" value="1"/>
</dbReference>
<comment type="similarity">
    <text evidence="2 16">Belongs to the glycosyl hydrolase 28 family.</text>
</comment>
<evidence type="ECO:0000256" key="1">
    <source>
        <dbReference type="ARBA" id="ARBA00004613"/>
    </source>
</evidence>
<evidence type="ECO:0000256" key="17">
    <source>
        <dbReference type="SAM" id="SignalP"/>
    </source>
</evidence>
<feature type="chain" id="PRO_5002175628" description="galacturonan 1,4-alpha-galacturonidase" evidence="17">
    <location>
        <begin position="21"/>
        <end position="436"/>
    </location>
</feature>
<dbReference type="EMBL" id="KN824292">
    <property type="protein sequence ID" value="KIM28546.1"/>
    <property type="molecule type" value="Genomic_DNA"/>
</dbReference>
<dbReference type="InterPro" id="IPR012334">
    <property type="entry name" value="Pectin_lyas_fold"/>
</dbReference>
<dbReference type="AlphaFoldDB" id="A0A0C3BAS3"/>
<keyword evidence="19" id="KW-1185">Reference proteome</keyword>
<keyword evidence="10" id="KW-0961">Cell wall biogenesis/degradation</keyword>
<keyword evidence="5" id="KW-0677">Repeat</keyword>
<dbReference type="Gene3D" id="2.160.20.10">
    <property type="entry name" value="Single-stranded right-handed beta-helix, Pectin lyase-like"/>
    <property type="match status" value="1"/>
</dbReference>
<dbReference type="EC" id="3.2.1.67" evidence="12"/>
<dbReference type="STRING" id="933852.A0A0C3BAS3"/>
<evidence type="ECO:0000256" key="6">
    <source>
        <dbReference type="ARBA" id="ARBA00022801"/>
    </source>
</evidence>
<dbReference type="OrthoDB" id="187139at2759"/>
<protein>
    <recommendedName>
        <fullName evidence="12">galacturonan 1,4-alpha-galacturonidase</fullName>
        <ecNumber evidence="12">3.2.1.67</ecNumber>
    </recommendedName>
    <alternativeName>
        <fullName evidence="13">Galacturan 1,4-alpha-galacturonidase C</fullName>
    </alternativeName>
    <alternativeName>
        <fullName evidence="14">Poly(1,4-alpha-D-galacturonide)galacturonohydrolase C</fullName>
    </alternativeName>
</protein>
<dbReference type="InterPro" id="IPR000743">
    <property type="entry name" value="Glyco_hydro_28"/>
</dbReference>
<reference evidence="19" key="2">
    <citation type="submission" date="2015-01" db="EMBL/GenBank/DDBJ databases">
        <title>Evolutionary Origins and Diversification of the Mycorrhizal Mutualists.</title>
        <authorList>
            <consortium name="DOE Joint Genome Institute"/>
            <consortium name="Mycorrhizal Genomics Consortium"/>
            <person name="Kohler A."/>
            <person name="Kuo A."/>
            <person name="Nagy L.G."/>
            <person name="Floudas D."/>
            <person name="Copeland A."/>
            <person name="Barry K.W."/>
            <person name="Cichocki N."/>
            <person name="Veneault-Fourrey C."/>
            <person name="LaButti K."/>
            <person name="Lindquist E.A."/>
            <person name="Lipzen A."/>
            <person name="Lundell T."/>
            <person name="Morin E."/>
            <person name="Murat C."/>
            <person name="Riley R."/>
            <person name="Ohm R."/>
            <person name="Sun H."/>
            <person name="Tunlid A."/>
            <person name="Henrissat B."/>
            <person name="Grigoriev I.V."/>
            <person name="Hibbett D.S."/>
            <person name="Martin F."/>
        </authorList>
    </citation>
    <scope>NUCLEOTIDE SEQUENCE [LARGE SCALE GENOMIC DNA]</scope>
    <source>
        <strain evidence="19">MAFF 305830</strain>
    </source>
</reference>
<keyword evidence="3" id="KW-0964">Secreted</keyword>
<dbReference type="HOGENOM" id="CLU_016031_1_2_1"/>
<evidence type="ECO:0000256" key="5">
    <source>
        <dbReference type="ARBA" id="ARBA00022737"/>
    </source>
</evidence>
<dbReference type="GO" id="GO:0005975">
    <property type="term" value="P:carbohydrate metabolic process"/>
    <property type="evidence" value="ECO:0007669"/>
    <property type="project" value="InterPro"/>
</dbReference>
<evidence type="ECO:0000256" key="7">
    <source>
        <dbReference type="ARBA" id="ARBA00023157"/>
    </source>
</evidence>
<evidence type="ECO:0000313" key="18">
    <source>
        <dbReference type="EMBL" id="KIM28546.1"/>
    </source>
</evidence>
<comment type="function">
    <text evidence="11">Specific in hydrolyzing the terminal glycosidic bond of polygalacturonic acid and oligogalacturonates.</text>
</comment>
<keyword evidence="6 16" id="KW-0378">Hydrolase</keyword>
<comment type="subcellular location">
    <subcellularLocation>
        <location evidence="1">Secreted</location>
    </subcellularLocation>
</comment>
<evidence type="ECO:0000256" key="14">
    <source>
        <dbReference type="ARBA" id="ARBA00042262"/>
    </source>
</evidence>
<evidence type="ECO:0000256" key="16">
    <source>
        <dbReference type="RuleBase" id="RU361169"/>
    </source>
</evidence>
<dbReference type="GO" id="GO:0004650">
    <property type="term" value="F:polygalacturonase activity"/>
    <property type="evidence" value="ECO:0007669"/>
    <property type="project" value="InterPro"/>
</dbReference>
<evidence type="ECO:0000313" key="19">
    <source>
        <dbReference type="Proteomes" id="UP000054097"/>
    </source>
</evidence>
<accession>A0A0C3BAS3</accession>
<evidence type="ECO:0000256" key="9">
    <source>
        <dbReference type="ARBA" id="ARBA00023295"/>
    </source>
</evidence>
<feature type="signal peptide" evidence="17">
    <location>
        <begin position="1"/>
        <end position="20"/>
    </location>
</feature>
<evidence type="ECO:0000256" key="4">
    <source>
        <dbReference type="ARBA" id="ARBA00022729"/>
    </source>
</evidence>
<reference evidence="18 19" key="1">
    <citation type="submission" date="2014-04" db="EMBL/GenBank/DDBJ databases">
        <authorList>
            <consortium name="DOE Joint Genome Institute"/>
            <person name="Kuo A."/>
            <person name="Zuccaro A."/>
            <person name="Kohler A."/>
            <person name="Nagy L.G."/>
            <person name="Floudas D."/>
            <person name="Copeland A."/>
            <person name="Barry K.W."/>
            <person name="Cichocki N."/>
            <person name="Veneault-Fourrey C."/>
            <person name="LaButti K."/>
            <person name="Lindquist E.A."/>
            <person name="Lipzen A."/>
            <person name="Lundell T."/>
            <person name="Morin E."/>
            <person name="Murat C."/>
            <person name="Sun H."/>
            <person name="Tunlid A."/>
            <person name="Henrissat B."/>
            <person name="Grigoriev I.V."/>
            <person name="Hibbett D.S."/>
            <person name="Martin F."/>
            <person name="Nordberg H.P."/>
            <person name="Cantor M.N."/>
            <person name="Hua S.X."/>
        </authorList>
    </citation>
    <scope>NUCLEOTIDE SEQUENCE [LARGE SCALE GENOMIC DNA]</scope>
    <source>
        <strain evidence="18 19">MAFF 305830</strain>
    </source>
</reference>
<dbReference type="Proteomes" id="UP000054097">
    <property type="component" value="Unassembled WGS sequence"/>
</dbReference>
<gene>
    <name evidence="18" type="ORF">M408DRAFT_329338</name>
</gene>
<evidence type="ECO:0000256" key="8">
    <source>
        <dbReference type="ARBA" id="ARBA00023180"/>
    </source>
</evidence>
<dbReference type="InterPro" id="IPR011050">
    <property type="entry name" value="Pectin_lyase_fold/virulence"/>
</dbReference>
<evidence type="ECO:0000256" key="12">
    <source>
        <dbReference type="ARBA" id="ARBA00038933"/>
    </source>
</evidence>
<dbReference type="GO" id="GO:0047911">
    <property type="term" value="F:galacturan 1,4-alpha-galacturonidase activity"/>
    <property type="evidence" value="ECO:0007669"/>
    <property type="project" value="UniProtKB-EC"/>
</dbReference>
<sequence>MRSHLLFLASVLFNEAVVQATNNNCIVPHTPNADDSPAIMEVFGRCSVNKTIVFSAGVAYNAWTPMRWTGLSNVNINVKGSLHLPNNITDVQAKVVTAYGTVTPAPWFYIQGTNVHLTGSESDGAGALHGYGQQWWDGMVQKSRPTMVQFNVSHGTISKMKVIKPVAQGFNIPGNNIIIKNHFVDAMPTNGSRDLTASFPFNTDGFNIGGQNITIDGYYGHNGDDCVSIVNKAKNVVAKNGYCGFSSHGLSIGSLGKDGANSQVADIVFDNWVMDNAVYGARFKSWTGGKGLARNITWKNMKLVNVSTPIFITQNYYDQNKGPRPNNTEGTSTKVQDFHFENFKGDINPNYTDGTCISNPCWNWVDGINGTQGIIFDLYEGTATGLQVKNFHVHPYQQGYEKTTVICDPATLAAGEQDTLGFKCQNGPFVETSIAS</sequence>
<dbReference type="SUPFAM" id="SSF51126">
    <property type="entry name" value="Pectin lyase-like"/>
    <property type="match status" value="1"/>
</dbReference>
<dbReference type="GO" id="GO:0005576">
    <property type="term" value="C:extracellular region"/>
    <property type="evidence" value="ECO:0007669"/>
    <property type="project" value="UniProtKB-SubCell"/>
</dbReference>
<keyword evidence="8" id="KW-0325">Glycoprotein</keyword>
<evidence type="ECO:0000256" key="11">
    <source>
        <dbReference type="ARBA" id="ARBA00037312"/>
    </source>
</evidence>
<dbReference type="GO" id="GO:0071555">
    <property type="term" value="P:cell wall organization"/>
    <property type="evidence" value="ECO:0007669"/>
    <property type="project" value="UniProtKB-KW"/>
</dbReference>
<proteinExistence type="inferred from homology"/>